<name>A0AAW0RI62_9HYPO</name>
<protein>
    <submittedName>
        <fullName evidence="2">Uncharacterized protein</fullName>
    </submittedName>
</protein>
<dbReference type="AlphaFoldDB" id="A0AAW0RI62"/>
<dbReference type="GO" id="GO:0006281">
    <property type="term" value="P:DNA repair"/>
    <property type="evidence" value="ECO:0007669"/>
    <property type="project" value="InterPro"/>
</dbReference>
<dbReference type="GO" id="GO:0003677">
    <property type="term" value="F:DNA binding"/>
    <property type="evidence" value="ECO:0007669"/>
    <property type="project" value="InterPro"/>
</dbReference>
<comment type="caution">
    <text evidence="2">The sequence shown here is derived from an EMBL/GenBank/DDBJ whole genome shotgun (WGS) entry which is preliminary data.</text>
</comment>
<keyword evidence="3" id="KW-1185">Reference proteome</keyword>
<accession>A0AAW0RI62</accession>
<organism evidence="2 3">
    <name type="scientific">Beauveria asiatica</name>
    <dbReference type="NCBI Taxonomy" id="1069075"/>
    <lineage>
        <taxon>Eukaryota</taxon>
        <taxon>Fungi</taxon>
        <taxon>Dikarya</taxon>
        <taxon>Ascomycota</taxon>
        <taxon>Pezizomycotina</taxon>
        <taxon>Sordariomycetes</taxon>
        <taxon>Hypocreomycetidae</taxon>
        <taxon>Hypocreales</taxon>
        <taxon>Cordycipitaceae</taxon>
        <taxon>Beauveria</taxon>
    </lineage>
</organism>
<dbReference type="GO" id="GO:0003910">
    <property type="term" value="F:DNA ligase (ATP) activity"/>
    <property type="evidence" value="ECO:0007669"/>
    <property type="project" value="InterPro"/>
</dbReference>
<reference evidence="2 3" key="1">
    <citation type="submission" date="2020-02" db="EMBL/GenBank/DDBJ databases">
        <title>Comparative genomics of the hypocrealean fungal genus Beauvera.</title>
        <authorList>
            <person name="Showalter D.N."/>
            <person name="Bushley K.E."/>
            <person name="Rehner S.A."/>
        </authorList>
    </citation>
    <scope>NUCLEOTIDE SEQUENCE [LARGE SCALE GENOMIC DNA]</scope>
    <source>
        <strain evidence="2 3">ARSEF4384</strain>
    </source>
</reference>
<dbReference type="Proteomes" id="UP001397290">
    <property type="component" value="Unassembled WGS sequence"/>
</dbReference>
<sequence>MPFPFSAVCDLLEQSYRLCQSRKSSNNAVAAAAVHAWFRRHRVAVDAHDADMATLLSTLLPEKRTDRVYCIQAPTLERVIGRALMLGSSRMLELATYKRPGAGVDLA</sequence>
<dbReference type="InterPro" id="IPR036599">
    <property type="entry name" value="DNA_ligase_N_sf"/>
</dbReference>
<dbReference type="Gene3D" id="1.10.3260.10">
    <property type="entry name" value="DNA ligase, ATP-dependent, N-terminal domain"/>
    <property type="match status" value="1"/>
</dbReference>
<dbReference type="GO" id="GO:0006310">
    <property type="term" value="P:DNA recombination"/>
    <property type="evidence" value="ECO:0007669"/>
    <property type="project" value="InterPro"/>
</dbReference>
<evidence type="ECO:0000313" key="2">
    <source>
        <dbReference type="EMBL" id="KAK8141765.1"/>
    </source>
</evidence>
<gene>
    <name evidence="2" type="ORF">G3M48_009930</name>
</gene>
<keyword evidence="1" id="KW-0436">Ligase</keyword>
<evidence type="ECO:0000313" key="3">
    <source>
        <dbReference type="Proteomes" id="UP001397290"/>
    </source>
</evidence>
<feature type="non-terminal residue" evidence="2">
    <location>
        <position position="107"/>
    </location>
</feature>
<evidence type="ECO:0000256" key="1">
    <source>
        <dbReference type="ARBA" id="ARBA00022598"/>
    </source>
</evidence>
<proteinExistence type="predicted"/>
<dbReference type="EMBL" id="JAAHCF010000853">
    <property type="protein sequence ID" value="KAK8141765.1"/>
    <property type="molecule type" value="Genomic_DNA"/>
</dbReference>